<dbReference type="InterPro" id="IPR050799">
    <property type="entry name" value="ZIP_Transporter"/>
</dbReference>
<keyword evidence="3 7" id="KW-0812">Transmembrane</keyword>
<feature type="compositionally biased region" description="Basic and acidic residues" evidence="6">
    <location>
        <begin position="361"/>
        <end position="384"/>
    </location>
</feature>
<evidence type="ECO:0000256" key="5">
    <source>
        <dbReference type="ARBA" id="ARBA00023136"/>
    </source>
</evidence>
<keyword evidence="9" id="KW-1185">Reference proteome</keyword>
<feature type="transmembrane region" description="Helical" evidence="7">
    <location>
        <begin position="504"/>
        <end position="527"/>
    </location>
</feature>
<evidence type="ECO:0000313" key="8">
    <source>
        <dbReference type="EMBL" id="CAG5085665.1"/>
    </source>
</evidence>
<accession>A0ABN7RZB4</accession>
<feature type="region of interest" description="Disordered" evidence="6">
    <location>
        <begin position="351"/>
        <end position="384"/>
    </location>
</feature>
<sequence>MDFENNPLDVITFPNATNYAGGGGGDCYKELEENGKMDVLQWSTAMLGATAFVLFSKVTLLLNPIMGKPWYTDLMTYLIALAMGTMLCVTVFQLIPESLDLMAEKKYPIKCGDYKNVQKTLFYDHKSVIVDDCDQVCPGSPGGRAGGNLEDKFCTLTIGGTQQFIPVVCVLYLCTIIFYDLQKFLQIAFSNEDGTHLAELDNPEDMLEDNDEDILIQMRKYGNRQQSISVAAKMANIPTAFSVDKIDGGGSDIPTTRKRVPSQANILLAQRRASQAFRKASIYQANLKYLADQSNLQLQNQNQNDGQLVNGTITEENVTEVDVDKYVSIENEKTPKKSKVKFGAVTEIENEGFSSDGETSGDEKKSDAKSKDESTSGDGDFEKDGEHYAKLKQRRNTGVPLVNLPVEDDDEKTSGSSKSEKKSSHDSHHGKQEWHKVDMVAWILLLCISIECLIEGIAFALTLTDELGAGIAILTAMIIKLIPQKLGDAVILSKAGLNHFWENLLSLGAVSFVYVGVILGMLLKPALEHSEEYFFGALAGIFLYISLSSLFPVLHDIIDDPEVIGSFDDPAAQAKAFRNQQFRRLLLANFGFFTAMGLMVPLIWFEHDLQEAITELICNSL</sequence>
<protein>
    <submittedName>
        <fullName evidence="8">Oidioi.mRNA.OKI2018_I69.PAR.g10960.t1.cds</fullName>
    </submittedName>
</protein>
<feature type="transmembrane region" description="Helical" evidence="7">
    <location>
        <begin position="467"/>
        <end position="483"/>
    </location>
</feature>
<proteinExistence type="inferred from homology"/>
<comment type="subcellular location">
    <subcellularLocation>
        <location evidence="1">Membrane</location>
        <topology evidence="1">Multi-pass membrane protein</topology>
    </subcellularLocation>
</comment>
<evidence type="ECO:0000256" key="2">
    <source>
        <dbReference type="ARBA" id="ARBA00006939"/>
    </source>
</evidence>
<gene>
    <name evidence="8" type="ORF">OKIOD_LOCUS2518</name>
</gene>
<feature type="transmembrane region" description="Helical" evidence="7">
    <location>
        <begin position="39"/>
        <end position="62"/>
    </location>
</feature>
<dbReference type="EMBL" id="OU015568">
    <property type="protein sequence ID" value="CAG5085665.1"/>
    <property type="molecule type" value="Genomic_DNA"/>
</dbReference>
<feature type="region of interest" description="Disordered" evidence="6">
    <location>
        <begin position="399"/>
        <end position="430"/>
    </location>
</feature>
<feature type="transmembrane region" description="Helical" evidence="7">
    <location>
        <begin position="533"/>
        <end position="554"/>
    </location>
</feature>
<name>A0ABN7RZB4_OIKDI</name>
<evidence type="ECO:0000256" key="7">
    <source>
        <dbReference type="SAM" id="Phobius"/>
    </source>
</evidence>
<comment type="similarity">
    <text evidence="2">Belongs to the ZIP transporter (TC 2.A.5) family.</text>
</comment>
<evidence type="ECO:0000256" key="3">
    <source>
        <dbReference type="ARBA" id="ARBA00022692"/>
    </source>
</evidence>
<feature type="compositionally biased region" description="Basic and acidic residues" evidence="6">
    <location>
        <begin position="418"/>
        <end position="430"/>
    </location>
</feature>
<evidence type="ECO:0000256" key="6">
    <source>
        <dbReference type="SAM" id="MobiDB-lite"/>
    </source>
</evidence>
<reference evidence="8 9" key="1">
    <citation type="submission" date="2021-04" db="EMBL/GenBank/DDBJ databases">
        <authorList>
            <person name="Bliznina A."/>
        </authorList>
    </citation>
    <scope>NUCLEOTIDE SEQUENCE [LARGE SCALE GENOMIC DNA]</scope>
</reference>
<feature type="transmembrane region" description="Helical" evidence="7">
    <location>
        <begin position="163"/>
        <end position="181"/>
    </location>
</feature>
<feature type="transmembrane region" description="Helical" evidence="7">
    <location>
        <begin position="439"/>
        <end position="461"/>
    </location>
</feature>
<evidence type="ECO:0000256" key="4">
    <source>
        <dbReference type="ARBA" id="ARBA00022989"/>
    </source>
</evidence>
<evidence type="ECO:0000313" key="9">
    <source>
        <dbReference type="Proteomes" id="UP001158576"/>
    </source>
</evidence>
<feature type="transmembrane region" description="Helical" evidence="7">
    <location>
        <begin position="585"/>
        <end position="605"/>
    </location>
</feature>
<evidence type="ECO:0000256" key="1">
    <source>
        <dbReference type="ARBA" id="ARBA00004141"/>
    </source>
</evidence>
<dbReference type="PANTHER" id="PTHR12191">
    <property type="entry name" value="SOLUTE CARRIER FAMILY 39"/>
    <property type="match status" value="1"/>
</dbReference>
<dbReference type="PANTHER" id="PTHR12191:SF37">
    <property type="entry name" value="ZINC TRANSPORTER FOI"/>
    <property type="match status" value="1"/>
</dbReference>
<keyword evidence="4 7" id="KW-1133">Transmembrane helix</keyword>
<dbReference type="Proteomes" id="UP001158576">
    <property type="component" value="Chromosome PAR"/>
</dbReference>
<feature type="transmembrane region" description="Helical" evidence="7">
    <location>
        <begin position="74"/>
        <end position="95"/>
    </location>
</feature>
<dbReference type="Pfam" id="PF02535">
    <property type="entry name" value="Zip"/>
    <property type="match status" value="1"/>
</dbReference>
<dbReference type="InterPro" id="IPR003689">
    <property type="entry name" value="ZIP"/>
</dbReference>
<keyword evidence="5 7" id="KW-0472">Membrane</keyword>
<organism evidence="8 9">
    <name type="scientific">Oikopleura dioica</name>
    <name type="common">Tunicate</name>
    <dbReference type="NCBI Taxonomy" id="34765"/>
    <lineage>
        <taxon>Eukaryota</taxon>
        <taxon>Metazoa</taxon>
        <taxon>Chordata</taxon>
        <taxon>Tunicata</taxon>
        <taxon>Appendicularia</taxon>
        <taxon>Copelata</taxon>
        <taxon>Oikopleuridae</taxon>
        <taxon>Oikopleura</taxon>
    </lineage>
</organism>